<protein>
    <submittedName>
        <fullName evidence="2">Flagella basal body P-ring formation protein FlgA</fullName>
    </submittedName>
</protein>
<evidence type="ECO:0000313" key="2">
    <source>
        <dbReference type="EMBL" id="RDU66667.1"/>
    </source>
</evidence>
<dbReference type="Gene3D" id="2.30.30.760">
    <property type="match status" value="1"/>
</dbReference>
<dbReference type="PANTHER" id="PTHR36307:SF1">
    <property type="entry name" value="FLAGELLA BASAL BODY P-RING FORMATION PROTEIN FLGA"/>
    <property type="match status" value="1"/>
</dbReference>
<dbReference type="Pfam" id="PF13144">
    <property type="entry name" value="ChapFlgA"/>
    <property type="match status" value="1"/>
</dbReference>
<dbReference type="NCBIfam" id="TIGR03170">
    <property type="entry name" value="flgA_cterm"/>
    <property type="match status" value="1"/>
</dbReference>
<dbReference type="InterPro" id="IPR017585">
    <property type="entry name" value="SAF_FlgA"/>
</dbReference>
<name>A0A3D8IN15_9HELI</name>
<dbReference type="RefSeq" id="WP_115571360.1">
    <property type="nucleotide sequence ID" value="NZ_NXLT01000005.1"/>
</dbReference>
<sequence>MSMCFRILLYIMSVCGVLASEEIGNYIVAPKEYTLAPTYTLSHTQILSTHLFPEIPKSFFIANFPQQSFNLKMRSYEVAAIFKRQGFVLHTPHSDVEFIYRTSMDLQKPKEAIRRLYTQYFDAICPNAFVIDSIEVRLQDDRQFQNLSEVLVDAEFELFGKQAALKKPSGVLVARTKDSKIFFVYEITARLKALYTTKTLSTQESIQDHTESKTIAFQKLGSLPVCESEVAFGSAKSYLPKGTLLTKDKLRPSILVKKGEFVFVESVGGGFSLHTQLEALQSGSFGEVIEARASESKKILKIKIVGKNQGVVL</sequence>
<feature type="domain" description="Flagella basal body P-ring formation protein FlgA SAF" evidence="1">
    <location>
        <begin position="194"/>
        <end position="310"/>
    </location>
</feature>
<evidence type="ECO:0000313" key="3">
    <source>
        <dbReference type="Proteomes" id="UP000256514"/>
    </source>
</evidence>
<dbReference type="GO" id="GO:0044780">
    <property type="term" value="P:bacterial-type flagellum assembly"/>
    <property type="evidence" value="ECO:0007669"/>
    <property type="project" value="InterPro"/>
</dbReference>
<dbReference type="Proteomes" id="UP000256514">
    <property type="component" value="Unassembled WGS sequence"/>
</dbReference>
<keyword evidence="2" id="KW-0282">Flagellum</keyword>
<keyword evidence="2" id="KW-0969">Cilium</keyword>
<dbReference type="OrthoDB" id="5321905at2"/>
<comment type="caution">
    <text evidence="2">The sequence shown here is derived from an EMBL/GenBank/DDBJ whole genome shotgun (WGS) entry which is preliminary data.</text>
</comment>
<dbReference type="AlphaFoldDB" id="A0A3D8IN15"/>
<gene>
    <name evidence="2" type="primary">flgA</name>
    <name evidence="2" type="ORF">CQA54_06835</name>
</gene>
<reference evidence="2 3" key="1">
    <citation type="submission" date="2018-04" db="EMBL/GenBank/DDBJ databases">
        <title>Novel Campyloabacter and Helicobacter Species and Strains.</title>
        <authorList>
            <person name="Mannion A.J."/>
            <person name="Shen Z."/>
            <person name="Fox J.G."/>
        </authorList>
    </citation>
    <scope>NUCLEOTIDE SEQUENCE [LARGE SCALE GENOMIC DNA]</scope>
    <source>
        <strain evidence="2 3">MIT 12-6600</strain>
    </source>
</reference>
<keyword evidence="3" id="KW-1185">Reference proteome</keyword>
<dbReference type="InterPro" id="IPR039246">
    <property type="entry name" value="Flagellar_FlgA"/>
</dbReference>
<organism evidence="2 3">
    <name type="scientific">Helicobacter equorum</name>
    <dbReference type="NCBI Taxonomy" id="361872"/>
    <lineage>
        <taxon>Bacteria</taxon>
        <taxon>Pseudomonadati</taxon>
        <taxon>Campylobacterota</taxon>
        <taxon>Epsilonproteobacteria</taxon>
        <taxon>Campylobacterales</taxon>
        <taxon>Helicobacteraceae</taxon>
        <taxon>Helicobacter</taxon>
    </lineage>
</organism>
<accession>A0A3D8IN15</accession>
<evidence type="ECO:0000259" key="1">
    <source>
        <dbReference type="Pfam" id="PF13144"/>
    </source>
</evidence>
<keyword evidence="2" id="KW-0966">Cell projection</keyword>
<dbReference type="PANTHER" id="PTHR36307">
    <property type="entry name" value="FLAGELLA BASAL BODY P-RING FORMATION PROTEIN FLGA"/>
    <property type="match status" value="1"/>
</dbReference>
<dbReference type="EMBL" id="NXLT01000005">
    <property type="protein sequence ID" value="RDU66667.1"/>
    <property type="molecule type" value="Genomic_DNA"/>
</dbReference>
<proteinExistence type="predicted"/>